<dbReference type="Proteomes" id="UP001500668">
    <property type="component" value="Unassembled WGS sequence"/>
</dbReference>
<feature type="repeat" description="TPR" evidence="3">
    <location>
        <begin position="754"/>
        <end position="787"/>
    </location>
</feature>
<evidence type="ECO:0000256" key="3">
    <source>
        <dbReference type="PROSITE-ProRule" id="PRU00339"/>
    </source>
</evidence>
<sequence length="1014" mass="111739">MDDLFVGRTEEQVRFARALDDSLGRLKPGGPDEGFVVLVRGYGGIGKSTLLRRFAVIAAGGVPVVPVRPGRFLVALVDWEDDRKLPRVEDDYALFEGPPVWKVLERVRVALESAAAPRWRRRRRVDKAFEGFVRQVARMKQLEEEAARLGIGGVLGRRQVTPEQLARIVKAGTDLAGVAGAPGAVTAPVARAAETGAGFLSAAREGRAQRVDPELYRALVDAVDAVVTAFADGVREVARRWPVVVLLDTCELLGGSGPWLREVTRRCGRRVVWVLGLRLETELDAVGDSEAARYRSDLHEQRLTAIDLTRFDNRTVEDFLTRRLGGTAVERLDLGRILSLTRGVPLAVSLLSRLLADRLRRGHPVDDLYNDIADDGQISSVVAGMARRYLVHASREDSDLHQDLPLLVGLALVHHGQDTPWPSEEFDPSDWLHEMRPWERHATREPELLAALWNKPAHQVAATLAALARRHDFVSSRSGSMHRDVRDAMRLHLLTPTERVRYIAMNQRAIEVLTARLHAMGHATTEDQLTDPDGRSALASLLWHTCWVDPAQGPPLLCHLYPVAHVLQPAFARLLLDVISRFTAYCPARDQHLTSSLQELTNSPYVAQPQHSRTTMDALMDRLAASPTPSPPLLIGPAEPYHHLFRASCHRSLGLSLPERVAAVRRAAAVFPPGSGLTADRIGDLADRIDPSHPASLPPPVQDALLEGLRLAIRYSPTRAAARNNLAVTLNALGRFTQAEDVLREAIRLDPDHAPARSSLGFALTRLRRFAEAEDAVREAIRLDPDHASARNGLGLTLINLRRFAEAEEAFREAIRLDPDHHLAHNNLGWVLDRLGRFAEAEEVFRQAIRLEPDHPLAYGHLGWLRWVDGDWEAAETLLLRASSLSDGAIPKVELLLWAVGRARPTPGRAALRTAHAVLDAVDKPPPVQTYRSQFADAEARALALTGIGETDTAAHVLRSAVDVRNAGDWFARPLYDLLAQPQPTAGLDELLQVWREIIATDPSAAGLWGAPSG</sequence>
<evidence type="ECO:0000313" key="5">
    <source>
        <dbReference type="Proteomes" id="UP001500668"/>
    </source>
</evidence>
<dbReference type="SUPFAM" id="SSF53795">
    <property type="entry name" value="PEP carboxykinase-like"/>
    <property type="match status" value="1"/>
</dbReference>
<dbReference type="Gene3D" id="1.25.40.10">
    <property type="entry name" value="Tetratricopeptide repeat domain"/>
    <property type="match status" value="2"/>
</dbReference>
<proteinExistence type="predicted"/>
<evidence type="ECO:0008006" key="6">
    <source>
        <dbReference type="Google" id="ProtNLM"/>
    </source>
</evidence>
<dbReference type="InterPro" id="IPR051685">
    <property type="entry name" value="Ycf3/AcsC/BcsC/TPR_MFPF"/>
</dbReference>
<dbReference type="PANTHER" id="PTHR44943:SF8">
    <property type="entry name" value="TPR REPEAT-CONTAINING PROTEIN MJ0263"/>
    <property type="match status" value="1"/>
</dbReference>
<dbReference type="InterPro" id="IPR011990">
    <property type="entry name" value="TPR-like_helical_dom_sf"/>
</dbReference>
<keyword evidence="1" id="KW-0677">Repeat</keyword>
<evidence type="ECO:0000256" key="2">
    <source>
        <dbReference type="ARBA" id="ARBA00022803"/>
    </source>
</evidence>
<dbReference type="PROSITE" id="PS50005">
    <property type="entry name" value="TPR"/>
    <property type="match status" value="4"/>
</dbReference>
<dbReference type="PANTHER" id="PTHR44943">
    <property type="entry name" value="CELLULOSE SYNTHASE OPERON PROTEIN C"/>
    <property type="match status" value="1"/>
</dbReference>
<name>A0ABP3RJJ3_9ACTN</name>
<feature type="repeat" description="TPR" evidence="3">
    <location>
        <begin position="822"/>
        <end position="855"/>
    </location>
</feature>
<protein>
    <recommendedName>
        <fullName evidence="6">Tetratricopeptide repeat protein</fullName>
    </recommendedName>
</protein>
<dbReference type="EMBL" id="BAAACA010000034">
    <property type="protein sequence ID" value="GAA0611755.1"/>
    <property type="molecule type" value="Genomic_DNA"/>
</dbReference>
<dbReference type="RefSeq" id="WP_344076271.1">
    <property type="nucleotide sequence ID" value="NZ_BAAACA010000034.1"/>
</dbReference>
<dbReference type="Pfam" id="PF13374">
    <property type="entry name" value="TPR_10"/>
    <property type="match status" value="1"/>
</dbReference>
<dbReference type="SMART" id="SM00028">
    <property type="entry name" value="TPR"/>
    <property type="match status" value="5"/>
</dbReference>
<comment type="caution">
    <text evidence="4">The sequence shown here is derived from an EMBL/GenBank/DDBJ whole genome shotgun (WGS) entry which is preliminary data.</text>
</comment>
<dbReference type="Pfam" id="PF13432">
    <property type="entry name" value="TPR_16"/>
    <property type="match status" value="2"/>
</dbReference>
<dbReference type="PRINTS" id="PR00364">
    <property type="entry name" value="DISEASERSIST"/>
</dbReference>
<dbReference type="InterPro" id="IPR019734">
    <property type="entry name" value="TPR_rpt"/>
</dbReference>
<evidence type="ECO:0000313" key="4">
    <source>
        <dbReference type="EMBL" id="GAA0611755.1"/>
    </source>
</evidence>
<keyword evidence="5" id="KW-1185">Reference proteome</keyword>
<accession>A0ABP3RJJ3</accession>
<dbReference type="PROSITE" id="PS50293">
    <property type="entry name" value="TPR_REGION"/>
    <property type="match status" value="2"/>
</dbReference>
<organism evidence="4 5">
    <name type="scientific">Streptomyces crystallinus</name>
    <dbReference type="NCBI Taxonomy" id="68191"/>
    <lineage>
        <taxon>Bacteria</taxon>
        <taxon>Bacillati</taxon>
        <taxon>Actinomycetota</taxon>
        <taxon>Actinomycetes</taxon>
        <taxon>Kitasatosporales</taxon>
        <taxon>Streptomycetaceae</taxon>
        <taxon>Streptomyces</taxon>
    </lineage>
</organism>
<feature type="repeat" description="TPR" evidence="3">
    <location>
        <begin position="788"/>
        <end position="821"/>
    </location>
</feature>
<feature type="repeat" description="TPR" evidence="3">
    <location>
        <begin position="720"/>
        <end position="753"/>
    </location>
</feature>
<dbReference type="SUPFAM" id="SSF48452">
    <property type="entry name" value="TPR-like"/>
    <property type="match status" value="1"/>
</dbReference>
<keyword evidence="2 3" id="KW-0802">TPR repeat</keyword>
<evidence type="ECO:0000256" key="1">
    <source>
        <dbReference type="ARBA" id="ARBA00022737"/>
    </source>
</evidence>
<gene>
    <name evidence="4" type="ORF">GCM10010394_46950</name>
</gene>
<reference evidence="5" key="1">
    <citation type="journal article" date="2019" name="Int. J. Syst. Evol. Microbiol.">
        <title>The Global Catalogue of Microorganisms (GCM) 10K type strain sequencing project: providing services to taxonomists for standard genome sequencing and annotation.</title>
        <authorList>
            <consortium name="The Broad Institute Genomics Platform"/>
            <consortium name="The Broad Institute Genome Sequencing Center for Infectious Disease"/>
            <person name="Wu L."/>
            <person name="Ma J."/>
        </authorList>
    </citation>
    <scope>NUCLEOTIDE SEQUENCE [LARGE SCALE GENOMIC DNA]</scope>
    <source>
        <strain evidence="5">JCM 5067</strain>
    </source>
</reference>